<evidence type="ECO:0000313" key="1">
    <source>
        <dbReference type="EMBL" id="TSP14021.1"/>
    </source>
</evidence>
<protein>
    <submittedName>
        <fullName evidence="1">Uncharacterized protein</fullName>
    </submittedName>
</protein>
<keyword evidence="2" id="KW-1185">Reference proteome</keyword>
<proteinExistence type="predicted"/>
<evidence type="ECO:0000313" key="2">
    <source>
        <dbReference type="Proteomes" id="UP000318943"/>
    </source>
</evidence>
<comment type="caution">
    <text evidence="1">The sequence shown here is derived from an EMBL/GenBank/DDBJ whole genome shotgun (WGS) entry which is preliminary data.</text>
</comment>
<accession>A0ABY3ETB5</accession>
<name>A0ABY3ETB5_9BURK</name>
<dbReference type="Proteomes" id="UP000318943">
    <property type="component" value="Unassembled WGS sequence"/>
</dbReference>
<dbReference type="RefSeq" id="WP_144196714.1">
    <property type="nucleotide sequence ID" value="NZ_VCIZ01000002.1"/>
</dbReference>
<reference evidence="1 2" key="1">
    <citation type="submission" date="2019-05" db="EMBL/GenBank/DDBJ databases">
        <title>Whole genome sequence analysis of Cupriavidus campinensis S14E4C strain.</title>
        <authorList>
            <person name="Abbaszade G."/>
            <person name="Szabo A."/>
            <person name="Toumi M."/>
            <person name="Toth E."/>
        </authorList>
    </citation>
    <scope>NUCLEOTIDE SEQUENCE [LARGE SCALE GENOMIC DNA]</scope>
    <source>
        <strain evidence="1 2">S14E4C</strain>
    </source>
</reference>
<organism evidence="1 2">
    <name type="scientific">Cupriavidus campinensis</name>
    <dbReference type="NCBI Taxonomy" id="151783"/>
    <lineage>
        <taxon>Bacteria</taxon>
        <taxon>Pseudomonadati</taxon>
        <taxon>Pseudomonadota</taxon>
        <taxon>Betaproteobacteria</taxon>
        <taxon>Burkholderiales</taxon>
        <taxon>Burkholderiaceae</taxon>
        <taxon>Cupriavidus</taxon>
    </lineage>
</organism>
<gene>
    <name evidence="1" type="ORF">FGG12_06000</name>
</gene>
<sequence length="83" mass="8750">MRVVATHDITPIHMGPADTLDVNHNGRKLVSHKPGKSAMFNRVLIVELDEGELGLKGGLGAILGERGNLSGSTQIPVLGAQNE</sequence>
<dbReference type="EMBL" id="VCIZ01000002">
    <property type="protein sequence ID" value="TSP14021.1"/>
    <property type="molecule type" value="Genomic_DNA"/>
</dbReference>